<dbReference type="RefSeq" id="WP_095912897.1">
    <property type="nucleotide sequence ID" value="NZ_CAUUPF010000001.1"/>
</dbReference>
<dbReference type="AlphaFoldDB" id="A0A250F747"/>
<dbReference type="KEGG" id="clk:CGC53_00610"/>
<gene>
    <name evidence="2" type="ORF">CGC53_00610</name>
</gene>
<proteinExistence type="predicted"/>
<dbReference type="EMBL" id="CP022384">
    <property type="protein sequence ID" value="ATA80959.1"/>
    <property type="molecule type" value="Genomic_DNA"/>
</dbReference>
<name>A0A250F747_9FLAO</name>
<dbReference type="Proteomes" id="UP000217276">
    <property type="component" value="Chromosome"/>
</dbReference>
<evidence type="ECO:0000256" key="1">
    <source>
        <dbReference type="SAM" id="SignalP"/>
    </source>
</evidence>
<feature type="signal peptide" evidence="1">
    <location>
        <begin position="1"/>
        <end position="18"/>
    </location>
</feature>
<reference evidence="3" key="1">
    <citation type="submission" date="2017-06" db="EMBL/GenBank/DDBJ databases">
        <title>Capnocytophaga spp. assemblies.</title>
        <authorList>
            <person name="Gulvik C.A."/>
        </authorList>
    </citation>
    <scope>NUCLEOTIDE SEQUENCE [LARGE SCALE GENOMIC DNA]</scope>
    <source>
        <strain evidence="3">H6253</strain>
    </source>
</reference>
<sequence length="225" mass="26429">MKKLLFFSTLLLSLFANAQHIDDKYLAAAAKHKKGNYQKVIDLLQNENYRQNLDGFYLMLQAHYALVTTDYQTDIAHFNFNRLVELRTMIDDYLKVAQNPKGIKTVQQQQKELLNYPATEATFNEIRSQLVGKSQLQDIKIALSKLKFDKVIALVDEYATDGYVPDYELAYHKVIAEFRKVKLHRKTTTKEQKEQVLQELKNYRDTYQRKNILYDQAIKDAIRKL</sequence>
<evidence type="ECO:0000313" key="2">
    <source>
        <dbReference type="EMBL" id="ATA80959.1"/>
    </source>
</evidence>
<keyword evidence="1" id="KW-0732">Signal</keyword>
<protein>
    <submittedName>
        <fullName evidence="2">Uncharacterized protein</fullName>
    </submittedName>
</protein>
<evidence type="ECO:0000313" key="3">
    <source>
        <dbReference type="Proteomes" id="UP000217276"/>
    </source>
</evidence>
<organism evidence="2 3">
    <name type="scientific">Capnocytophaga leadbetteri</name>
    <dbReference type="NCBI Taxonomy" id="327575"/>
    <lineage>
        <taxon>Bacteria</taxon>
        <taxon>Pseudomonadati</taxon>
        <taxon>Bacteroidota</taxon>
        <taxon>Flavobacteriia</taxon>
        <taxon>Flavobacteriales</taxon>
        <taxon>Flavobacteriaceae</taxon>
        <taxon>Capnocytophaga</taxon>
    </lineage>
</organism>
<keyword evidence="3" id="KW-1185">Reference proteome</keyword>
<feature type="chain" id="PRO_5013349609" evidence="1">
    <location>
        <begin position="19"/>
        <end position="225"/>
    </location>
</feature>
<accession>A0A250F747</accession>